<dbReference type="GO" id="GO:0004222">
    <property type="term" value="F:metalloendopeptidase activity"/>
    <property type="evidence" value="ECO:0007669"/>
    <property type="project" value="InterPro"/>
</dbReference>
<evidence type="ECO:0000256" key="3">
    <source>
        <dbReference type="ARBA" id="ARBA00022723"/>
    </source>
</evidence>
<evidence type="ECO:0000256" key="7">
    <source>
        <dbReference type="HAMAP-Rule" id="MF_00009"/>
    </source>
</evidence>
<keyword evidence="3 7" id="KW-0479">Metal-binding</keyword>
<dbReference type="GO" id="GO:0006364">
    <property type="term" value="P:rRNA processing"/>
    <property type="evidence" value="ECO:0007669"/>
    <property type="project" value="UniProtKB-UniRule"/>
</dbReference>
<dbReference type="GO" id="GO:0004521">
    <property type="term" value="F:RNA endonuclease activity"/>
    <property type="evidence" value="ECO:0007669"/>
    <property type="project" value="UniProtKB-UniRule"/>
</dbReference>
<keyword evidence="6 7" id="KW-0862">Zinc</keyword>
<keyword evidence="7" id="KW-0698">rRNA processing</keyword>
<dbReference type="PROSITE" id="PS01306">
    <property type="entry name" value="UPF0054"/>
    <property type="match status" value="1"/>
</dbReference>
<dbReference type="EC" id="3.1.-.-" evidence="7"/>
<feature type="binding site" evidence="7">
    <location>
        <position position="120"/>
    </location>
    <ligand>
        <name>Zn(2+)</name>
        <dbReference type="ChEBI" id="CHEBI:29105"/>
        <note>catalytic</note>
    </ligand>
</feature>
<keyword evidence="4 7" id="KW-0255">Endonuclease</keyword>
<comment type="caution">
    <text evidence="8">The sequence shown here is derived from an EMBL/GenBank/DDBJ whole genome shotgun (WGS) entry which is preliminary data.</text>
</comment>
<comment type="cofactor">
    <cofactor evidence="7">
        <name>Zn(2+)</name>
        <dbReference type="ChEBI" id="CHEBI:29105"/>
    </cofactor>
    <text evidence="7">Binds 1 zinc ion.</text>
</comment>
<dbReference type="Pfam" id="PF02130">
    <property type="entry name" value="YbeY"/>
    <property type="match status" value="1"/>
</dbReference>
<dbReference type="AlphaFoldDB" id="A0A7Y2ECJ7"/>
<dbReference type="PANTHER" id="PTHR46986:SF1">
    <property type="entry name" value="ENDORIBONUCLEASE YBEY, CHLOROPLASTIC"/>
    <property type="match status" value="1"/>
</dbReference>
<accession>A0A7Y2ECJ7</accession>
<dbReference type="EMBL" id="JABDJR010000674">
    <property type="protein sequence ID" value="NNF08417.1"/>
    <property type="molecule type" value="Genomic_DNA"/>
</dbReference>
<reference evidence="8 9" key="1">
    <citation type="submission" date="2020-03" db="EMBL/GenBank/DDBJ databases">
        <title>Metabolic flexibility allows generalist bacteria to become dominant in a frequently disturbed ecosystem.</title>
        <authorList>
            <person name="Chen Y.-J."/>
            <person name="Leung P.M."/>
            <person name="Bay S.K."/>
            <person name="Hugenholtz P."/>
            <person name="Kessler A.J."/>
            <person name="Shelley G."/>
            <person name="Waite D.W."/>
            <person name="Cook P.L."/>
            <person name="Greening C."/>
        </authorList>
    </citation>
    <scope>NUCLEOTIDE SEQUENCE [LARGE SCALE GENOMIC DNA]</scope>
    <source>
        <strain evidence="8">SS_bin_28</strain>
    </source>
</reference>
<keyword evidence="7" id="KW-0963">Cytoplasm</keyword>
<comment type="similarity">
    <text evidence="1 7">Belongs to the endoribonuclease YbeY family.</text>
</comment>
<comment type="function">
    <text evidence="7">Single strand-specific metallo-endoribonuclease involved in late-stage 70S ribosome quality control and in maturation of the 3' terminus of the 16S rRNA.</text>
</comment>
<proteinExistence type="inferred from homology"/>
<comment type="subcellular location">
    <subcellularLocation>
        <location evidence="7">Cytoplasm</location>
    </subcellularLocation>
</comment>
<keyword evidence="5 7" id="KW-0378">Hydrolase</keyword>
<feature type="binding site" evidence="7">
    <location>
        <position position="114"/>
    </location>
    <ligand>
        <name>Zn(2+)</name>
        <dbReference type="ChEBI" id="CHEBI:29105"/>
        <note>catalytic</note>
    </ligand>
</feature>
<dbReference type="PANTHER" id="PTHR46986">
    <property type="entry name" value="ENDORIBONUCLEASE YBEY, CHLOROPLASTIC"/>
    <property type="match status" value="1"/>
</dbReference>
<evidence type="ECO:0000313" key="9">
    <source>
        <dbReference type="Proteomes" id="UP000547674"/>
    </source>
</evidence>
<dbReference type="GO" id="GO:0008270">
    <property type="term" value="F:zinc ion binding"/>
    <property type="evidence" value="ECO:0007669"/>
    <property type="project" value="UniProtKB-UniRule"/>
</dbReference>
<dbReference type="InterPro" id="IPR002036">
    <property type="entry name" value="YbeY"/>
</dbReference>
<organism evidence="8 9">
    <name type="scientific">Eiseniibacteriota bacterium</name>
    <dbReference type="NCBI Taxonomy" id="2212470"/>
    <lineage>
        <taxon>Bacteria</taxon>
        <taxon>Candidatus Eiseniibacteriota</taxon>
    </lineage>
</organism>
<dbReference type="Proteomes" id="UP000547674">
    <property type="component" value="Unassembled WGS sequence"/>
</dbReference>
<dbReference type="Gene3D" id="3.40.390.30">
    <property type="entry name" value="Metalloproteases ('zincins'), catalytic domain"/>
    <property type="match status" value="1"/>
</dbReference>
<dbReference type="SUPFAM" id="SSF55486">
    <property type="entry name" value="Metalloproteases ('zincins'), catalytic domain"/>
    <property type="match status" value="1"/>
</dbReference>
<feature type="binding site" evidence="7">
    <location>
        <position position="110"/>
    </location>
    <ligand>
        <name>Zn(2+)</name>
        <dbReference type="ChEBI" id="CHEBI:29105"/>
        <note>catalytic</note>
    </ligand>
</feature>
<dbReference type="NCBIfam" id="TIGR00043">
    <property type="entry name" value="rRNA maturation RNase YbeY"/>
    <property type="match status" value="1"/>
</dbReference>
<keyword evidence="2 7" id="KW-0540">Nuclease</keyword>
<keyword evidence="7" id="KW-0690">Ribosome biogenesis</keyword>
<protein>
    <recommendedName>
        <fullName evidence="7">Endoribonuclease YbeY</fullName>
        <ecNumber evidence="7">3.1.-.-</ecNumber>
    </recommendedName>
</protein>
<dbReference type="HAMAP" id="MF_00009">
    <property type="entry name" value="Endoribonucl_YbeY"/>
    <property type="match status" value="1"/>
</dbReference>
<dbReference type="GO" id="GO:0005737">
    <property type="term" value="C:cytoplasm"/>
    <property type="evidence" value="ECO:0007669"/>
    <property type="project" value="UniProtKB-SubCell"/>
</dbReference>
<dbReference type="InterPro" id="IPR020549">
    <property type="entry name" value="YbeY_CS"/>
</dbReference>
<evidence type="ECO:0000256" key="2">
    <source>
        <dbReference type="ARBA" id="ARBA00022722"/>
    </source>
</evidence>
<sequence length="154" mass="17396">MIVHLRKQIKNLPIDSRGVKRFAKSVLKGEGRDRGSVTLVFTDDNHMRDLNQRFRNRDRTTDVLAFPLDEEDETGQLYLGDVIISVPRAIEQAPRFKNDPESELARLITHGLLHLLGYDHHSPWDGRRMKAAERKALAGYEPGTLATLGGGELV</sequence>
<evidence type="ECO:0000256" key="5">
    <source>
        <dbReference type="ARBA" id="ARBA00022801"/>
    </source>
</evidence>
<name>A0A7Y2ECJ7_UNCEI</name>
<evidence type="ECO:0000256" key="6">
    <source>
        <dbReference type="ARBA" id="ARBA00022833"/>
    </source>
</evidence>
<evidence type="ECO:0000256" key="4">
    <source>
        <dbReference type="ARBA" id="ARBA00022759"/>
    </source>
</evidence>
<gene>
    <name evidence="7 8" type="primary">ybeY</name>
    <name evidence="8" type="ORF">HKN21_16775</name>
</gene>
<evidence type="ECO:0000256" key="1">
    <source>
        <dbReference type="ARBA" id="ARBA00010875"/>
    </source>
</evidence>
<dbReference type="InterPro" id="IPR023091">
    <property type="entry name" value="MetalPrtase_cat_dom_sf_prd"/>
</dbReference>
<evidence type="ECO:0000313" key="8">
    <source>
        <dbReference type="EMBL" id="NNF08417.1"/>
    </source>
</evidence>